<name>A0AAV5P6I4_CELCE</name>
<keyword evidence="2" id="KW-1133">Transmembrane helix</keyword>
<accession>A0AAV5P6I4</accession>
<dbReference type="Proteomes" id="UP001165168">
    <property type="component" value="Unassembled WGS sequence"/>
</dbReference>
<dbReference type="Gene3D" id="3.30.1380.10">
    <property type="match status" value="1"/>
</dbReference>
<evidence type="ECO:0000256" key="2">
    <source>
        <dbReference type="SAM" id="Phobius"/>
    </source>
</evidence>
<feature type="region of interest" description="Disordered" evidence="1">
    <location>
        <begin position="1"/>
        <end position="34"/>
    </location>
</feature>
<feature type="domain" description="D-alanyl-D-alanine carboxypeptidase-like core" evidence="3">
    <location>
        <begin position="83"/>
        <end position="159"/>
    </location>
</feature>
<sequence length="205" mass="21948">MWREVAAGEPRPMTTTPLRPTPPARHVPGPRGPRRVTRTVLGVLAVGALGAAGALTYLTVTTHDGDAVADPSPTLRPQTATGLDPELERRFDEARAAADAEGVELTLTSGWRTAAEQEQLVEAALERYGSPEEAHRWVLPPETSEHVAGLAIDVGPTDGALWLGEHGPRFGLCRTYANEMWHFEAATEPGGTCPPMHEDASHGWG</sequence>
<comment type="caution">
    <text evidence="4">The sequence shown here is derived from an EMBL/GenBank/DDBJ whole genome shotgun (WGS) entry which is preliminary data.</text>
</comment>
<dbReference type="AlphaFoldDB" id="A0AAV5P6I4"/>
<dbReference type="GO" id="GO:0008233">
    <property type="term" value="F:peptidase activity"/>
    <property type="evidence" value="ECO:0007669"/>
    <property type="project" value="InterPro"/>
</dbReference>
<dbReference type="InterPro" id="IPR052179">
    <property type="entry name" value="DD-CPase-like"/>
</dbReference>
<keyword evidence="2" id="KW-0812">Transmembrane</keyword>
<proteinExistence type="predicted"/>
<evidence type="ECO:0000259" key="3">
    <source>
        <dbReference type="Pfam" id="PF02557"/>
    </source>
</evidence>
<dbReference type="PANTHER" id="PTHR34385">
    <property type="entry name" value="D-ALANYL-D-ALANINE CARBOXYPEPTIDASE"/>
    <property type="match status" value="1"/>
</dbReference>
<dbReference type="InterPro" id="IPR003709">
    <property type="entry name" value="VanY-like_core_dom"/>
</dbReference>
<dbReference type="SUPFAM" id="SSF55166">
    <property type="entry name" value="Hedgehog/DD-peptidase"/>
    <property type="match status" value="1"/>
</dbReference>
<dbReference type="GO" id="GO:0006508">
    <property type="term" value="P:proteolysis"/>
    <property type="evidence" value="ECO:0007669"/>
    <property type="project" value="InterPro"/>
</dbReference>
<organism evidence="4 5">
    <name type="scientific">Cellulosimicrobium cellulans</name>
    <name type="common">Arthrobacter luteus</name>
    <dbReference type="NCBI Taxonomy" id="1710"/>
    <lineage>
        <taxon>Bacteria</taxon>
        <taxon>Bacillati</taxon>
        <taxon>Actinomycetota</taxon>
        <taxon>Actinomycetes</taxon>
        <taxon>Micrococcales</taxon>
        <taxon>Promicromonosporaceae</taxon>
        <taxon>Cellulosimicrobium</taxon>
    </lineage>
</organism>
<dbReference type="PANTHER" id="PTHR34385:SF1">
    <property type="entry name" value="PEPTIDOGLYCAN L-ALANYL-D-GLUTAMATE ENDOPEPTIDASE CWLK"/>
    <property type="match status" value="1"/>
</dbReference>
<evidence type="ECO:0000313" key="4">
    <source>
        <dbReference type="EMBL" id="GLY58224.1"/>
    </source>
</evidence>
<dbReference type="CDD" id="cd14846">
    <property type="entry name" value="Peptidase_M15_like"/>
    <property type="match status" value="1"/>
</dbReference>
<feature type="transmembrane region" description="Helical" evidence="2">
    <location>
        <begin position="40"/>
        <end position="60"/>
    </location>
</feature>
<dbReference type="Pfam" id="PF02557">
    <property type="entry name" value="VanY"/>
    <property type="match status" value="1"/>
</dbReference>
<evidence type="ECO:0000313" key="5">
    <source>
        <dbReference type="Proteomes" id="UP001165168"/>
    </source>
</evidence>
<dbReference type="InterPro" id="IPR009045">
    <property type="entry name" value="Zn_M74/Hedgehog-like"/>
</dbReference>
<reference evidence="4" key="1">
    <citation type="submission" date="2023-03" db="EMBL/GenBank/DDBJ databases">
        <title>Cellulosimicrobium cellulans NBRC 103059.</title>
        <authorList>
            <person name="Ichikawa N."/>
            <person name="Sato H."/>
            <person name="Tonouchi N."/>
        </authorList>
    </citation>
    <scope>NUCLEOTIDE SEQUENCE</scope>
    <source>
        <strain evidence="4">NBRC 103059</strain>
    </source>
</reference>
<evidence type="ECO:0000256" key="1">
    <source>
        <dbReference type="SAM" id="MobiDB-lite"/>
    </source>
</evidence>
<protein>
    <recommendedName>
        <fullName evidence="3">D-alanyl-D-alanine carboxypeptidase-like core domain-containing protein</fullName>
    </recommendedName>
</protein>
<gene>
    <name evidence="4" type="ORF">Ccel01_28260</name>
</gene>
<keyword evidence="2" id="KW-0472">Membrane</keyword>
<dbReference type="EMBL" id="BSTG01000003">
    <property type="protein sequence ID" value="GLY58224.1"/>
    <property type="molecule type" value="Genomic_DNA"/>
</dbReference>